<proteinExistence type="predicted"/>
<evidence type="ECO:0000313" key="3">
    <source>
        <dbReference type="Proteomes" id="UP000625711"/>
    </source>
</evidence>
<evidence type="ECO:0000256" key="1">
    <source>
        <dbReference type="SAM" id="MobiDB-lite"/>
    </source>
</evidence>
<protein>
    <submittedName>
        <fullName evidence="2">Uncharacterized protein</fullName>
    </submittedName>
</protein>
<organism evidence="2 3">
    <name type="scientific">Rhynchophorus ferrugineus</name>
    <name type="common">Red palm weevil</name>
    <name type="synonym">Curculio ferrugineus</name>
    <dbReference type="NCBI Taxonomy" id="354439"/>
    <lineage>
        <taxon>Eukaryota</taxon>
        <taxon>Metazoa</taxon>
        <taxon>Ecdysozoa</taxon>
        <taxon>Arthropoda</taxon>
        <taxon>Hexapoda</taxon>
        <taxon>Insecta</taxon>
        <taxon>Pterygota</taxon>
        <taxon>Neoptera</taxon>
        <taxon>Endopterygota</taxon>
        <taxon>Coleoptera</taxon>
        <taxon>Polyphaga</taxon>
        <taxon>Cucujiformia</taxon>
        <taxon>Curculionidae</taxon>
        <taxon>Dryophthorinae</taxon>
        <taxon>Rhynchophorus</taxon>
    </lineage>
</organism>
<feature type="compositionally biased region" description="Basic and acidic residues" evidence="1">
    <location>
        <begin position="1"/>
        <end position="16"/>
    </location>
</feature>
<reference evidence="2" key="1">
    <citation type="submission" date="2020-08" db="EMBL/GenBank/DDBJ databases">
        <title>Genome sequencing and assembly of the red palm weevil Rhynchophorus ferrugineus.</title>
        <authorList>
            <person name="Dias G.B."/>
            <person name="Bergman C.M."/>
            <person name="Manee M."/>
        </authorList>
    </citation>
    <scope>NUCLEOTIDE SEQUENCE</scope>
    <source>
        <strain evidence="2">AA-2017</strain>
        <tissue evidence="2">Whole larva</tissue>
    </source>
</reference>
<sequence length="72" mass="8221">MSTEDGERSGLPKEHLPYNPDSDAIMVLEQNTKHIFCKNTKKTQINRHIIHFISFYNSNALVGSSSKTTQRD</sequence>
<accession>A0A834HUR7</accession>
<dbReference type="Proteomes" id="UP000625711">
    <property type="component" value="Unassembled WGS sequence"/>
</dbReference>
<keyword evidence="3" id="KW-1185">Reference proteome</keyword>
<dbReference type="EMBL" id="JAACXV010014414">
    <property type="protein sequence ID" value="KAF7267499.1"/>
    <property type="molecule type" value="Genomic_DNA"/>
</dbReference>
<dbReference type="AlphaFoldDB" id="A0A834HUR7"/>
<evidence type="ECO:0000313" key="2">
    <source>
        <dbReference type="EMBL" id="KAF7267499.1"/>
    </source>
</evidence>
<gene>
    <name evidence="2" type="ORF">GWI33_019279</name>
</gene>
<comment type="caution">
    <text evidence="2">The sequence shown here is derived from an EMBL/GenBank/DDBJ whole genome shotgun (WGS) entry which is preliminary data.</text>
</comment>
<name>A0A834HUR7_RHYFE</name>
<feature type="region of interest" description="Disordered" evidence="1">
    <location>
        <begin position="1"/>
        <end position="20"/>
    </location>
</feature>